<dbReference type="eggNOG" id="COG0823">
    <property type="taxonomic scope" value="Bacteria"/>
</dbReference>
<comment type="caution">
    <text evidence="2">The sequence shown here is derived from an EMBL/GenBank/DDBJ whole genome shotgun (WGS) entry which is preliminary data.</text>
</comment>
<evidence type="ECO:0000313" key="2">
    <source>
        <dbReference type="EMBL" id="EPX62332.1"/>
    </source>
</evidence>
<protein>
    <submittedName>
        <fullName evidence="2">Peptidase, S9C (Acylaminoacyl-peptidase) subfamily</fullName>
    </submittedName>
</protein>
<name>S9PIU1_CYSF2</name>
<dbReference type="Proteomes" id="UP000011682">
    <property type="component" value="Unassembled WGS sequence"/>
</dbReference>
<organism evidence="2 3">
    <name type="scientific">Cystobacter fuscus (strain ATCC 25194 / DSM 2262 / NBRC 100088 / M29)</name>
    <dbReference type="NCBI Taxonomy" id="1242864"/>
    <lineage>
        <taxon>Bacteria</taxon>
        <taxon>Pseudomonadati</taxon>
        <taxon>Myxococcota</taxon>
        <taxon>Myxococcia</taxon>
        <taxon>Myxococcales</taxon>
        <taxon>Cystobacterineae</taxon>
        <taxon>Archangiaceae</taxon>
        <taxon>Cystobacter</taxon>
    </lineage>
</organism>
<feature type="chain" id="PRO_5004554275" evidence="1">
    <location>
        <begin position="24"/>
        <end position="68"/>
    </location>
</feature>
<keyword evidence="1" id="KW-0732">Signal</keyword>
<dbReference type="EMBL" id="ANAH02000007">
    <property type="protein sequence ID" value="EPX62332.1"/>
    <property type="molecule type" value="Genomic_DNA"/>
</dbReference>
<evidence type="ECO:0000256" key="1">
    <source>
        <dbReference type="SAM" id="SignalP"/>
    </source>
</evidence>
<evidence type="ECO:0000313" key="3">
    <source>
        <dbReference type="Proteomes" id="UP000011682"/>
    </source>
</evidence>
<proteinExistence type="predicted"/>
<dbReference type="RefSeq" id="WP_002623257.1">
    <property type="nucleotide sequence ID" value="NZ_ANAH02000007.1"/>
</dbReference>
<keyword evidence="3" id="KW-1185">Reference proteome</keyword>
<dbReference type="AlphaFoldDB" id="S9PIU1"/>
<gene>
    <name evidence="2" type="ORF">D187_008519</name>
</gene>
<feature type="signal peptide" evidence="1">
    <location>
        <begin position="1"/>
        <end position="23"/>
    </location>
</feature>
<reference evidence="2" key="1">
    <citation type="submission" date="2013-05" db="EMBL/GenBank/DDBJ databases">
        <title>Genome assembly of Cystobacter fuscus DSM 2262.</title>
        <authorList>
            <person name="Sharma G."/>
            <person name="Khatri I."/>
            <person name="Kaur C."/>
            <person name="Mayilraj S."/>
            <person name="Subramanian S."/>
        </authorList>
    </citation>
    <scope>NUCLEOTIDE SEQUENCE [LARGE SCALE GENOMIC DNA]</scope>
    <source>
        <strain evidence="2">DSM 2262</strain>
    </source>
</reference>
<sequence>MSSWSLVFHSCAALVLLPALALAAPAARPVKQYTIEQLLETSEVVGASFSPDEKRVLFSSNGTGVFNV</sequence>
<accession>S9PIU1</accession>